<evidence type="ECO:0000256" key="9">
    <source>
        <dbReference type="ARBA" id="ARBA00025661"/>
    </source>
</evidence>
<dbReference type="PANTHER" id="PTHR48249:SF3">
    <property type="entry name" value="MEDIATOR OF RNA POLYMERASE II TRANSCRIPTION SUBUNIT 13"/>
    <property type="match status" value="1"/>
</dbReference>
<dbReference type="EMBL" id="JAAAID010001071">
    <property type="protein sequence ID" value="KAG0011890.1"/>
    <property type="molecule type" value="Genomic_DNA"/>
</dbReference>
<feature type="compositionally biased region" description="Low complexity" evidence="13">
    <location>
        <begin position="1818"/>
        <end position="1830"/>
    </location>
</feature>
<comment type="subcellular location">
    <subcellularLocation>
        <location evidence="1 11">Nucleus</location>
    </subcellularLocation>
</comment>
<evidence type="ECO:0000256" key="1">
    <source>
        <dbReference type="ARBA" id="ARBA00004123"/>
    </source>
</evidence>
<keyword evidence="5 11" id="KW-0805">Transcription regulation</keyword>
<dbReference type="Proteomes" id="UP000703661">
    <property type="component" value="Unassembled WGS sequence"/>
</dbReference>
<keyword evidence="7 11" id="KW-0804">Transcription</keyword>
<feature type="region of interest" description="Disordered" evidence="13">
    <location>
        <begin position="1640"/>
        <end position="1683"/>
    </location>
</feature>
<evidence type="ECO:0000256" key="7">
    <source>
        <dbReference type="ARBA" id="ARBA00023163"/>
    </source>
</evidence>
<keyword evidence="8 11" id="KW-0539">Nucleus</keyword>
<evidence type="ECO:0000256" key="13">
    <source>
        <dbReference type="SAM" id="MobiDB-lite"/>
    </source>
</evidence>
<comment type="similarity">
    <text evidence="2 11">Belongs to the Mediator complex subunit 13 family.</text>
</comment>
<name>A0A9P6MTC4_9FUNG</name>
<dbReference type="InterPro" id="IPR009401">
    <property type="entry name" value="Med13_C"/>
</dbReference>
<feature type="region of interest" description="Disordered" evidence="13">
    <location>
        <begin position="446"/>
        <end position="470"/>
    </location>
</feature>
<evidence type="ECO:0000256" key="3">
    <source>
        <dbReference type="ARBA" id="ARBA00019618"/>
    </source>
</evidence>
<evidence type="ECO:0000256" key="8">
    <source>
        <dbReference type="ARBA" id="ARBA00023242"/>
    </source>
</evidence>
<evidence type="ECO:0000256" key="5">
    <source>
        <dbReference type="ARBA" id="ARBA00023015"/>
    </source>
</evidence>
<comment type="subunit">
    <text evidence="11">Component of the SRB8-11 complex, which itself associates with the Mediator complex.</text>
</comment>
<feature type="region of interest" description="Disordered" evidence="13">
    <location>
        <begin position="1761"/>
        <end position="1861"/>
    </location>
</feature>
<feature type="compositionally biased region" description="Low complexity" evidence="13">
    <location>
        <begin position="358"/>
        <end position="377"/>
    </location>
</feature>
<evidence type="ECO:0000313" key="16">
    <source>
        <dbReference type="EMBL" id="KAG0011890.1"/>
    </source>
</evidence>
<feature type="region of interest" description="Disordered" evidence="13">
    <location>
        <begin position="337"/>
        <end position="405"/>
    </location>
</feature>
<dbReference type="GO" id="GO:0045944">
    <property type="term" value="P:positive regulation of transcription by RNA polymerase II"/>
    <property type="evidence" value="ECO:0007669"/>
    <property type="project" value="TreeGrafter"/>
</dbReference>
<evidence type="ECO:0000259" key="15">
    <source>
        <dbReference type="Pfam" id="PF18296"/>
    </source>
</evidence>
<evidence type="ECO:0000259" key="14">
    <source>
        <dbReference type="Pfam" id="PF06333"/>
    </source>
</evidence>
<evidence type="ECO:0000256" key="12">
    <source>
        <dbReference type="SAM" id="Coils"/>
    </source>
</evidence>
<keyword evidence="17" id="KW-1185">Reference proteome</keyword>
<dbReference type="InterPro" id="IPR051139">
    <property type="entry name" value="Mediator_complx_sub13"/>
</dbReference>
<dbReference type="Pfam" id="PF06333">
    <property type="entry name" value="Med13_C"/>
    <property type="match status" value="1"/>
</dbReference>
<evidence type="ECO:0000256" key="4">
    <source>
        <dbReference type="ARBA" id="ARBA00022491"/>
    </source>
</evidence>
<feature type="region of interest" description="Disordered" evidence="13">
    <location>
        <begin position="280"/>
        <end position="305"/>
    </location>
</feature>
<dbReference type="Pfam" id="PF18296">
    <property type="entry name" value="MID_MedPIWI"/>
    <property type="match status" value="1"/>
</dbReference>
<dbReference type="InterPro" id="IPR041285">
    <property type="entry name" value="MID_MedPIWI"/>
</dbReference>
<proteinExistence type="inferred from homology"/>
<feature type="compositionally biased region" description="Low complexity" evidence="13">
    <location>
        <begin position="778"/>
        <end position="794"/>
    </location>
</feature>
<dbReference type="GO" id="GO:0003713">
    <property type="term" value="F:transcription coactivator activity"/>
    <property type="evidence" value="ECO:0007669"/>
    <property type="project" value="TreeGrafter"/>
</dbReference>
<feature type="region of interest" description="Disordered" evidence="13">
    <location>
        <begin position="718"/>
        <end position="739"/>
    </location>
</feature>
<evidence type="ECO:0000256" key="6">
    <source>
        <dbReference type="ARBA" id="ARBA00023159"/>
    </source>
</evidence>
<protein>
    <recommendedName>
        <fullName evidence="3 11">Mediator of RNA polymerase II transcription subunit 13</fullName>
    </recommendedName>
    <alternativeName>
        <fullName evidence="10 11">Mediator complex subunit 13</fullName>
    </alternativeName>
</protein>
<feature type="compositionally biased region" description="Polar residues" evidence="13">
    <location>
        <begin position="337"/>
        <end position="352"/>
    </location>
</feature>
<dbReference type="GO" id="GO:0016592">
    <property type="term" value="C:mediator complex"/>
    <property type="evidence" value="ECO:0007669"/>
    <property type="project" value="InterPro"/>
</dbReference>
<feature type="domain" description="Mediator complex subunit Med13 C-terminal" evidence="14">
    <location>
        <begin position="1337"/>
        <end position="1533"/>
    </location>
</feature>
<dbReference type="PANTHER" id="PTHR48249">
    <property type="entry name" value="MEDIATOR OF RNA POLYMERASE II TRANSCRIPTION SUBUNIT 13"/>
    <property type="match status" value="1"/>
</dbReference>
<feature type="compositionally biased region" description="Polar residues" evidence="13">
    <location>
        <begin position="1780"/>
        <end position="1817"/>
    </location>
</feature>
<accession>A0A9P6MTC4</accession>
<comment type="caution">
    <text evidence="16">The sequence shown here is derived from an EMBL/GenBank/DDBJ whole genome shotgun (WGS) entry which is preliminary data.</text>
</comment>
<feature type="compositionally biased region" description="Polar residues" evidence="13">
    <location>
        <begin position="378"/>
        <end position="388"/>
    </location>
</feature>
<feature type="region of interest" description="Disordered" evidence="13">
    <location>
        <begin position="1504"/>
        <end position="1546"/>
    </location>
</feature>
<organism evidence="16 17">
    <name type="scientific">Entomortierella chlamydospora</name>
    <dbReference type="NCBI Taxonomy" id="101097"/>
    <lineage>
        <taxon>Eukaryota</taxon>
        <taxon>Fungi</taxon>
        <taxon>Fungi incertae sedis</taxon>
        <taxon>Mucoromycota</taxon>
        <taxon>Mortierellomycotina</taxon>
        <taxon>Mortierellomycetes</taxon>
        <taxon>Mortierellales</taxon>
        <taxon>Mortierellaceae</taxon>
        <taxon>Entomortierella</taxon>
    </lineage>
</organism>
<feature type="compositionally biased region" description="Polar residues" evidence="13">
    <location>
        <begin position="1532"/>
        <end position="1546"/>
    </location>
</feature>
<feature type="compositionally biased region" description="Low complexity" evidence="13">
    <location>
        <begin position="389"/>
        <end position="398"/>
    </location>
</feature>
<evidence type="ECO:0000313" key="17">
    <source>
        <dbReference type="Proteomes" id="UP000703661"/>
    </source>
</evidence>
<keyword evidence="12" id="KW-0175">Coiled coil</keyword>
<feature type="compositionally biased region" description="Low complexity" evidence="13">
    <location>
        <begin position="1762"/>
        <end position="1779"/>
    </location>
</feature>
<feature type="compositionally biased region" description="Basic and acidic residues" evidence="13">
    <location>
        <begin position="1645"/>
        <end position="1657"/>
    </location>
</feature>
<feature type="compositionally biased region" description="Polar residues" evidence="13">
    <location>
        <begin position="317"/>
        <end position="328"/>
    </location>
</feature>
<evidence type="ECO:0000256" key="2">
    <source>
        <dbReference type="ARBA" id="ARBA00009354"/>
    </source>
</evidence>
<feature type="region of interest" description="Disordered" evidence="13">
    <location>
        <begin position="773"/>
        <end position="830"/>
    </location>
</feature>
<keyword evidence="4 11" id="KW-0678">Repressor</keyword>
<feature type="compositionally biased region" description="Polar residues" evidence="13">
    <location>
        <begin position="1504"/>
        <end position="1520"/>
    </location>
</feature>
<gene>
    <name evidence="16" type="primary">SSN2</name>
    <name evidence="16" type="ORF">BGZ80_000359</name>
</gene>
<feature type="compositionally biased region" description="Low complexity" evidence="13">
    <location>
        <begin position="1849"/>
        <end position="1860"/>
    </location>
</feature>
<evidence type="ECO:0000256" key="11">
    <source>
        <dbReference type="RuleBase" id="RU364134"/>
    </source>
</evidence>
<comment type="function">
    <text evidence="9 11">Component of the SRB8-11 complex. The SRB8-11 complex is a regulatory module of the Mediator complex which is itself involved in regulation of basal and activated RNA polymerase II-dependent transcription. The SRB8-11 complex may be involved in the transcriptional repression of a subset of genes regulated by Mediator. It may inhibit the association of the Mediator complex with RNA polymerase II to form the holoenzyme complex.</text>
</comment>
<sequence length="1916" mass="208416">MYLSSSNLVFQPTFQHHRLRTLDALDLDPRQSSEKELSVLLSPHGTRAVLKLGGTTEFTDDQTQKCLEDWANIFGTNLDIVNDMTLSLPRLVTVSIKSGVNEILLQYPTERVFVPVSCKESPSDVGQLDGMGSRNLGFIEDLGAKFAMWSWQEKTRNTIISPAVPKLVQPASEHTPILAEPRNRLKAGSSAWLQQQQQMQQQQLQQHQQQQQQQQQQEQFQQQQQDSLARRDTSDTNHIDYWSYTDPHAYLTSIVLNSCANAEPKGADSPSAIDNQVSLVVPPASSKPSKSKKTMSSKTGESVEADGWIRKKPKRNTAISPKFNNFGSMDQPDAVQSAWSTGLNSGSMQASDIESGFNNNDSSNNNQYSSSANAESSIQQEPIATDAQSSNTTTNNNSYPIDLPNDDSDMMSGLIDMNSILGLYGAGGSDDLGDWGEVTKDDFSFFDEQPRSAPPRSLPKTTAPAFDSQPIQSSIPVTSLATMTPGTSTMGSSDALMNTFSDMRSPFGKVVTTSSPMNDDSLFANMDLDLASFAQPTPPSSAVVSLTVADKLSVNPSEGSAALPSTDQLITNQVPQDIGIPTTALHGMISDKDSSHHSLQLHMATAEQSVMKRSSILVEQVHSPIQSYIPSSFAPLKIIGDYFVDDSKYQAGGRYVYKRLYKRRKSSVPSSNNIYRRESKMLPFYQPGKDQEWIMPARKEKQQRKLKSRVFTFGINWSPTKKEESTPSPRTKNDVVAFKQEEDNTSGILGKNKATISTAAWGISALSLQYGKRKNENDSSSGDSDSESTSTSSDGDSDGNDSISFNSRQPAFGKLTRGYQTGDDKDSGSSEFWSIQGINSSKFVDAILTQSTDHSVGGILLGLSPFAEAATKGLTSTTRIAEQDSGRGRIKPWTSAEAYHAEVEYDTPFMPAILSAAPPALVNESLMVQESLATEYFLDAVKTLCEQAIIGDYPFAGSNEATGTSGEITEGESFHVMLARRKTMSDFLHRGVATVPALGDESFRNMMEMKTIIFELFDRLRGNQSDNVVALPVPSDASQDMTMSMTGIHGHHHHSSQSNISPPVIMKGPLTLFQYFTLAEAQQMPSKYGKYQVKKKKPAEPALLQLQPPDIVVGHNEEWLEASPTILRFWEKLSLEPYSSKKNISYFVVFPEGADLESSVSKFWRELSVVFESSLLGKHQPGTLQDYKPGLVPIPLLDALAGESAEARQVRSYVDGCQRLGSILGGISLQRDVHIVIYMVNPFSHGAGYFDLCRCFSIMMTQFRTAAMGSLLTPLEQQRERLVLQLVPIQHVIYPSMFGGYLRFGLKDIAFTVYTKCKLFLERPTYSQNMMARINTYAPSFALAKTAPSSILFDASQKPNSLPKPPATLHVGYGLSLDGRWLICVWTDHRGEMLEHMALDLENCPSNIMMSTRTNGDLNSINNGDIDRSLMSCLQEIWTRTKVYQKRGSFSWKTVVCKLGLMSHQELQEWKRLISGAGYTAIVAVNIDSPLRLYPHGRSTDYLSSGTPGASGINTPSNLGTGQGTPLAGPSTPLSQSLGLNNINNSTPDISTAPVTPMGLGNTGNSAGLNNVGAGLGIAGTGTGGNTASQGGSGNMGGIGGLSGNEVLENGAGQVYAIILNHRIPLIVPRREAGLGRYGNAQLAHSDRQRSNLDSKSDTNMGDINMGDASPLSIPKSNHVQDQGQDVDMGYKLKLEEQGKSEETISLSSQSKSHATGESDVILPLSTGYLIQVPIQSNSVMREKHSLEALGIEVHLLHLQRTPTTTPSSASSSNPPNASGVSTGVLLSNINSSSPYQQHSTAYHLQRHSAASPSAPGQQYRSSSYSTSQYPGSPLMASPSAVLLGGGQNQTPANQQQQSNAGTTIKATVAANTTREILKQFHALSYLSLSPVQTNCLPNHLVLVERLSRVLLLVQD</sequence>
<feature type="region of interest" description="Disordered" evidence="13">
    <location>
        <begin position="312"/>
        <end position="331"/>
    </location>
</feature>
<evidence type="ECO:0000256" key="10">
    <source>
        <dbReference type="ARBA" id="ARBA00032008"/>
    </source>
</evidence>
<keyword evidence="6 11" id="KW-0010">Activator</keyword>
<feature type="domain" description="MID" evidence="15">
    <location>
        <begin position="1142"/>
        <end position="1318"/>
    </location>
</feature>
<feature type="coiled-coil region" evidence="12">
    <location>
        <begin position="193"/>
        <end position="224"/>
    </location>
</feature>
<reference evidence="16" key="1">
    <citation type="journal article" date="2020" name="Fungal Divers.">
        <title>Resolving the Mortierellaceae phylogeny through synthesis of multi-gene phylogenetics and phylogenomics.</title>
        <authorList>
            <person name="Vandepol N."/>
            <person name="Liber J."/>
            <person name="Desiro A."/>
            <person name="Na H."/>
            <person name="Kennedy M."/>
            <person name="Barry K."/>
            <person name="Grigoriev I.V."/>
            <person name="Miller A.N."/>
            <person name="O'Donnell K."/>
            <person name="Stajich J.E."/>
            <person name="Bonito G."/>
        </authorList>
    </citation>
    <scope>NUCLEOTIDE SEQUENCE</scope>
    <source>
        <strain evidence="16">NRRL 2769</strain>
    </source>
</reference>